<name>A0ABW9UWQ2_9SPHN</name>
<gene>
    <name evidence="3" type="ORF">GRI72_04030</name>
</gene>
<proteinExistence type="predicted"/>
<organism evidence="3 4">
    <name type="scientific">Pelagerythrobacter marinus</name>
    <dbReference type="NCBI Taxonomy" id="538382"/>
    <lineage>
        <taxon>Bacteria</taxon>
        <taxon>Pseudomonadati</taxon>
        <taxon>Pseudomonadota</taxon>
        <taxon>Alphaproteobacteria</taxon>
        <taxon>Sphingomonadales</taxon>
        <taxon>Erythrobacteraceae</taxon>
        <taxon>Pelagerythrobacter</taxon>
    </lineage>
</organism>
<dbReference type="EMBL" id="WTYO01000002">
    <property type="protein sequence ID" value="MXO68000.1"/>
    <property type="molecule type" value="Genomic_DNA"/>
</dbReference>
<sequence length="243" mass="26239">MNWERFFFCLGRFNAVAIALIVIGSAILMLLSGYWPYSDDSRTEGRPYGSEHNKISRLIGQGIDTADGQLVAYYEEGDDNERDDLGGVTLVNPKSGESVELAVSPQDSLIMFELIFDHGGEEPKVVGYVASVASSSQYPQGRADLIVGALPAMTRTVVAEDVRYVDLPTVRGNNTVGMIVWPTEDDAKVIGVDLITGRIIDSAKIALPAPRSNTLSHGPGVADDPGLRRDPGYGRAPVSVFEH</sequence>
<accession>A0ABW9UWQ2</accession>
<evidence type="ECO:0000313" key="3">
    <source>
        <dbReference type="EMBL" id="MXO68000.1"/>
    </source>
</evidence>
<keyword evidence="4" id="KW-1185">Reference proteome</keyword>
<keyword evidence="2" id="KW-0812">Transmembrane</keyword>
<evidence type="ECO:0000256" key="2">
    <source>
        <dbReference type="SAM" id="Phobius"/>
    </source>
</evidence>
<dbReference type="RefSeq" id="WP_160732669.1">
    <property type="nucleotide sequence ID" value="NZ_WTYO01000002.1"/>
</dbReference>
<feature type="region of interest" description="Disordered" evidence="1">
    <location>
        <begin position="211"/>
        <end position="234"/>
    </location>
</feature>
<comment type="caution">
    <text evidence="3">The sequence shown here is derived from an EMBL/GenBank/DDBJ whole genome shotgun (WGS) entry which is preliminary data.</text>
</comment>
<feature type="transmembrane region" description="Helical" evidence="2">
    <location>
        <begin position="12"/>
        <end position="37"/>
    </location>
</feature>
<evidence type="ECO:0000313" key="4">
    <source>
        <dbReference type="Proteomes" id="UP000444401"/>
    </source>
</evidence>
<keyword evidence="2" id="KW-0472">Membrane</keyword>
<evidence type="ECO:0000256" key="1">
    <source>
        <dbReference type="SAM" id="MobiDB-lite"/>
    </source>
</evidence>
<dbReference type="Proteomes" id="UP000444401">
    <property type="component" value="Unassembled WGS sequence"/>
</dbReference>
<keyword evidence="2" id="KW-1133">Transmembrane helix</keyword>
<protein>
    <submittedName>
        <fullName evidence="3">Uncharacterized protein</fullName>
    </submittedName>
</protein>
<reference evidence="3 4" key="1">
    <citation type="submission" date="2019-12" db="EMBL/GenBank/DDBJ databases">
        <title>Genomic-based taxomic classification of the family Erythrobacteraceae.</title>
        <authorList>
            <person name="Xu L."/>
        </authorList>
    </citation>
    <scope>NUCLEOTIDE SEQUENCE [LARGE SCALE GENOMIC DNA]</scope>
    <source>
        <strain evidence="3 4">H32</strain>
    </source>
</reference>